<dbReference type="Pfam" id="PF12796">
    <property type="entry name" value="Ank_2"/>
    <property type="match status" value="1"/>
</dbReference>
<evidence type="ECO:0000313" key="3">
    <source>
        <dbReference type="EMBL" id="QHU21825.1"/>
    </source>
</evidence>
<dbReference type="InterPro" id="IPR002110">
    <property type="entry name" value="Ankyrin_rpt"/>
</dbReference>
<dbReference type="SMART" id="SM00248">
    <property type="entry name" value="ANK"/>
    <property type="match status" value="4"/>
</dbReference>
<dbReference type="SUPFAM" id="SSF48403">
    <property type="entry name" value="Ankyrin repeat"/>
    <property type="match status" value="1"/>
</dbReference>
<name>A0A6C0KV35_9ZZZZ</name>
<sequence>MTNKDKYSCYIKPKYDYTEEECLQGFESAIQKKECTGLPKYDNTVWQMLHCACQKGYMSVVKRILTAPSLGVNNAKNNKRQTLLITALEANQTEVVLLLLSHPQININKCGGSCKWATPFSYAISCNIIELVMAFLDKAQLDINMVSRLNTPTELNRYLFGGDEEEELFWRKRLTALDVAIAGRRMEIIDLLLEKAELNVRVGNPFYHAFRLEDKRIFERLCARGDMTDETIQEIIDYWSNEMIEKNNYAPYEYVLANEKLLSYCKNLAPGLLNNVEGLKSAG</sequence>
<evidence type="ECO:0000256" key="1">
    <source>
        <dbReference type="ARBA" id="ARBA00022737"/>
    </source>
</evidence>
<proteinExistence type="predicted"/>
<keyword evidence="1" id="KW-0677">Repeat</keyword>
<keyword evidence="2" id="KW-0040">ANK repeat</keyword>
<dbReference type="EMBL" id="MN740992">
    <property type="protein sequence ID" value="QHU21825.1"/>
    <property type="molecule type" value="Genomic_DNA"/>
</dbReference>
<dbReference type="Gene3D" id="1.25.40.20">
    <property type="entry name" value="Ankyrin repeat-containing domain"/>
    <property type="match status" value="1"/>
</dbReference>
<protein>
    <submittedName>
        <fullName evidence="3">Uncharacterized protein</fullName>
    </submittedName>
</protein>
<evidence type="ECO:0000256" key="2">
    <source>
        <dbReference type="ARBA" id="ARBA00023043"/>
    </source>
</evidence>
<organism evidence="3">
    <name type="scientific">viral metagenome</name>
    <dbReference type="NCBI Taxonomy" id="1070528"/>
    <lineage>
        <taxon>unclassified sequences</taxon>
        <taxon>metagenomes</taxon>
        <taxon>organismal metagenomes</taxon>
    </lineage>
</organism>
<accession>A0A6C0KV35</accession>
<dbReference type="AlphaFoldDB" id="A0A6C0KV35"/>
<dbReference type="InterPro" id="IPR036770">
    <property type="entry name" value="Ankyrin_rpt-contain_sf"/>
</dbReference>
<dbReference type="PANTHER" id="PTHR24198:SF165">
    <property type="entry name" value="ANKYRIN REPEAT-CONTAINING PROTEIN-RELATED"/>
    <property type="match status" value="1"/>
</dbReference>
<reference evidence="3" key="1">
    <citation type="journal article" date="2020" name="Nature">
        <title>Giant virus diversity and host interactions through global metagenomics.</title>
        <authorList>
            <person name="Schulz F."/>
            <person name="Roux S."/>
            <person name="Paez-Espino D."/>
            <person name="Jungbluth S."/>
            <person name="Walsh D.A."/>
            <person name="Denef V.J."/>
            <person name="McMahon K.D."/>
            <person name="Konstantinidis K.T."/>
            <person name="Eloe-Fadrosh E.A."/>
            <person name="Kyrpides N.C."/>
            <person name="Woyke T."/>
        </authorList>
    </citation>
    <scope>NUCLEOTIDE SEQUENCE</scope>
    <source>
        <strain evidence="3">GVMAG-S-3300013286-35</strain>
    </source>
</reference>
<dbReference type="PANTHER" id="PTHR24198">
    <property type="entry name" value="ANKYRIN REPEAT AND PROTEIN KINASE DOMAIN-CONTAINING PROTEIN"/>
    <property type="match status" value="1"/>
</dbReference>